<dbReference type="OrthoDB" id="515401at2759"/>
<keyword evidence="4" id="KW-0862">Zinc</keyword>
<dbReference type="GO" id="GO:0008270">
    <property type="term" value="F:zinc ion binding"/>
    <property type="evidence" value="ECO:0007669"/>
    <property type="project" value="UniProtKB-KW"/>
</dbReference>
<dbReference type="GO" id="GO:0005634">
    <property type="term" value="C:nucleus"/>
    <property type="evidence" value="ECO:0007669"/>
    <property type="project" value="UniProtKB-SubCell"/>
</dbReference>
<dbReference type="SUPFAM" id="SSF57716">
    <property type="entry name" value="Glucocorticoid receptor-like (DNA-binding domain)"/>
    <property type="match status" value="1"/>
</dbReference>
<dbReference type="PROSITE" id="PS50114">
    <property type="entry name" value="GATA_ZN_FINGER_2"/>
    <property type="match status" value="1"/>
</dbReference>
<reference evidence="8" key="1">
    <citation type="submission" date="2013-11" db="EMBL/GenBank/DDBJ databases">
        <title>Genome sequence of the fusiform rust pathogen reveals effectors for host alternation and coevolution with pine.</title>
        <authorList>
            <consortium name="DOE Joint Genome Institute"/>
            <person name="Smith K."/>
            <person name="Pendleton A."/>
            <person name="Kubisiak T."/>
            <person name="Anderson C."/>
            <person name="Salamov A."/>
            <person name="Aerts A."/>
            <person name="Riley R."/>
            <person name="Clum A."/>
            <person name="Lindquist E."/>
            <person name="Ence D."/>
            <person name="Campbell M."/>
            <person name="Kronenberg Z."/>
            <person name="Feau N."/>
            <person name="Dhillon B."/>
            <person name="Hamelin R."/>
            <person name="Burleigh J."/>
            <person name="Smith J."/>
            <person name="Yandell M."/>
            <person name="Nelson C."/>
            <person name="Grigoriev I."/>
            <person name="Davis J."/>
        </authorList>
    </citation>
    <scope>NUCLEOTIDE SEQUENCE</scope>
    <source>
        <strain evidence="8">G11</strain>
    </source>
</reference>
<keyword evidence="5" id="KW-0539">Nucleus</keyword>
<keyword evidence="3 6" id="KW-0863">Zinc-finger</keyword>
<dbReference type="AlphaFoldDB" id="A0A9P6TDC9"/>
<gene>
    <name evidence="8" type="ORF">CROQUDRAFT_10918</name>
</gene>
<name>A0A9P6TDC9_9BASI</name>
<proteinExistence type="predicted"/>
<evidence type="ECO:0000256" key="6">
    <source>
        <dbReference type="PROSITE-ProRule" id="PRU00094"/>
    </source>
</evidence>
<dbReference type="GO" id="GO:0000978">
    <property type="term" value="F:RNA polymerase II cis-regulatory region sequence-specific DNA binding"/>
    <property type="evidence" value="ECO:0007669"/>
    <property type="project" value="TreeGrafter"/>
</dbReference>
<dbReference type="EMBL" id="MU167238">
    <property type="protein sequence ID" value="KAG0148311.1"/>
    <property type="molecule type" value="Genomic_DNA"/>
</dbReference>
<keyword evidence="9" id="KW-1185">Reference proteome</keyword>
<dbReference type="SMART" id="SM00401">
    <property type="entry name" value="ZnF_GATA"/>
    <property type="match status" value="1"/>
</dbReference>
<feature type="non-terminal residue" evidence="8">
    <location>
        <position position="54"/>
    </location>
</feature>
<dbReference type="InterPro" id="IPR013088">
    <property type="entry name" value="Znf_NHR/GATA"/>
</dbReference>
<keyword evidence="2" id="KW-0479">Metal-binding</keyword>
<dbReference type="PANTHER" id="PTHR10071">
    <property type="entry name" value="TRANSCRIPTION FACTOR GATA FAMILY MEMBER"/>
    <property type="match status" value="1"/>
</dbReference>
<organism evidence="8 9">
    <name type="scientific">Cronartium quercuum f. sp. fusiforme G11</name>
    <dbReference type="NCBI Taxonomy" id="708437"/>
    <lineage>
        <taxon>Eukaryota</taxon>
        <taxon>Fungi</taxon>
        <taxon>Dikarya</taxon>
        <taxon>Basidiomycota</taxon>
        <taxon>Pucciniomycotina</taxon>
        <taxon>Pucciniomycetes</taxon>
        <taxon>Pucciniales</taxon>
        <taxon>Coleosporiaceae</taxon>
        <taxon>Cronartium</taxon>
    </lineage>
</organism>
<evidence type="ECO:0000256" key="5">
    <source>
        <dbReference type="ARBA" id="ARBA00023242"/>
    </source>
</evidence>
<protein>
    <recommendedName>
        <fullName evidence="7">GATA-type domain-containing protein</fullName>
    </recommendedName>
</protein>
<dbReference type="InterPro" id="IPR039355">
    <property type="entry name" value="Transcription_factor_GATA"/>
</dbReference>
<dbReference type="CDD" id="cd00202">
    <property type="entry name" value="ZnF_GATA"/>
    <property type="match status" value="1"/>
</dbReference>
<evidence type="ECO:0000313" key="8">
    <source>
        <dbReference type="EMBL" id="KAG0148311.1"/>
    </source>
</evidence>
<dbReference type="PROSITE" id="PS00344">
    <property type="entry name" value="GATA_ZN_FINGER_1"/>
    <property type="match status" value="1"/>
</dbReference>
<feature type="domain" description="GATA-type" evidence="7">
    <location>
        <begin position="1"/>
        <end position="50"/>
    </location>
</feature>
<dbReference type="Gene3D" id="3.30.50.10">
    <property type="entry name" value="Erythroid Transcription Factor GATA-1, subunit A"/>
    <property type="match status" value="1"/>
</dbReference>
<comment type="caution">
    <text evidence="8">The sequence shown here is derived from an EMBL/GenBank/DDBJ whole genome shotgun (WGS) entry which is preliminary data.</text>
</comment>
<dbReference type="Pfam" id="PF00320">
    <property type="entry name" value="GATA"/>
    <property type="match status" value="1"/>
</dbReference>
<evidence type="ECO:0000256" key="2">
    <source>
        <dbReference type="ARBA" id="ARBA00022723"/>
    </source>
</evidence>
<sequence>PTCANCSTQTTPLWRRDDSGATLCNACALFQKMKGRPRPISLKTDVIKQRNRVK</sequence>
<dbReference type="Proteomes" id="UP000886653">
    <property type="component" value="Unassembled WGS sequence"/>
</dbReference>
<dbReference type="FunFam" id="3.30.50.10:FF:000007">
    <property type="entry name" value="Nitrogen regulatory AreA, N-terminal"/>
    <property type="match status" value="1"/>
</dbReference>
<evidence type="ECO:0000313" key="9">
    <source>
        <dbReference type="Proteomes" id="UP000886653"/>
    </source>
</evidence>
<dbReference type="GO" id="GO:0000981">
    <property type="term" value="F:DNA-binding transcription factor activity, RNA polymerase II-specific"/>
    <property type="evidence" value="ECO:0007669"/>
    <property type="project" value="TreeGrafter"/>
</dbReference>
<dbReference type="GO" id="GO:0045944">
    <property type="term" value="P:positive regulation of transcription by RNA polymerase II"/>
    <property type="evidence" value="ECO:0007669"/>
    <property type="project" value="TreeGrafter"/>
</dbReference>
<dbReference type="PANTHER" id="PTHR10071:SF281">
    <property type="entry name" value="BOX A-BINDING FACTOR-RELATED"/>
    <property type="match status" value="1"/>
</dbReference>
<comment type="subcellular location">
    <subcellularLocation>
        <location evidence="1">Nucleus</location>
    </subcellularLocation>
</comment>
<evidence type="ECO:0000256" key="3">
    <source>
        <dbReference type="ARBA" id="ARBA00022771"/>
    </source>
</evidence>
<evidence type="ECO:0000256" key="4">
    <source>
        <dbReference type="ARBA" id="ARBA00022833"/>
    </source>
</evidence>
<evidence type="ECO:0000256" key="1">
    <source>
        <dbReference type="ARBA" id="ARBA00004123"/>
    </source>
</evidence>
<accession>A0A9P6TDC9</accession>
<dbReference type="InterPro" id="IPR000679">
    <property type="entry name" value="Znf_GATA"/>
</dbReference>
<feature type="non-terminal residue" evidence="8">
    <location>
        <position position="1"/>
    </location>
</feature>
<evidence type="ECO:0000259" key="7">
    <source>
        <dbReference type="PROSITE" id="PS50114"/>
    </source>
</evidence>
<dbReference type="GO" id="GO:0000122">
    <property type="term" value="P:negative regulation of transcription by RNA polymerase II"/>
    <property type="evidence" value="ECO:0007669"/>
    <property type="project" value="TreeGrafter"/>
</dbReference>